<dbReference type="InterPro" id="IPR021328">
    <property type="entry name" value="CotB-like"/>
</dbReference>
<reference evidence="1 2" key="1">
    <citation type="journal article" date="2011" name="J. Bacteriol.">
        <title>Genome sequence of Haloplasma contractile, an unusual contractile bacterium from a deep-sea anoxic brine lake.</title>
        <authorList>
            <person name="Antunes A."/>
            <person name="Alam I."/>
            <person name="El Dorry H."/>
            <person name="Siam R."/>
            <person name="Robertson A."/>
            <person name="Bajic V.B."/>
            <person name="Stingl U."/>
        </authorList>
    </citation>
    <scope>NUCLEOTIDE SEQUENCE [LARGE SCALE GENOMIC DNA]</scope>
    <source>
        <strain evidence="1 2">SSD-17B</strain>
    </source>
</reference>
<accession>U2FK85</accession>
<proteinExistence type="predicted"/>
<dbReference type="InParanoid" id="U2FK85"/>
<evidence type="ECO:0000313" key="1">
    <source>
        <dbReference type="EMBL" id="ERJ13225.1"/>
    </source>
</evidence>
<keyword evidence="2" id="KW-1185">Reference proteome</keyword>
<protein>
    <recommendedName>
        <fullName evidence="3">DUF2935 domain-containing protein</fullName>
    </recommendedName>
</protein>
<evidence type="ECO:0008006" key="3">
    <source>
        <dbReference type="Google" id="ProtNLM"/>
    </source>
</evidence>
<dbReference type="AlphaFoldDB" id="U2FK85"/>
<evidence type="ECO:0000313" key="2">
    <source>
        <dbReference type="Proteomes" id="UP000005707"/>
    </source>
</evidence>
<dbReference type="Proteomes" id="UP000005707">
    <property type="component" value="Unassembled WGS sequence"/>
</dbReference>
<dbReference type="SUPFAM" id="SSF158430">
    <property type="entry name" value="Bacillus cereus metalloprotein-like"/>
    <property type="match status" value="2"/>
</dbReference>
<organism evidence="1 2">
    <name type="scientific">Haloplasma contractile SSD-17B</name>
    <dbReference type="NCBI Taxonomy" id="1033810"/>
    <lineage>
        <taxon>Bacteria</taxon>
        <taxon>Bacillati</taxon>
        <taxon>Mycoplasmatota</taxon>
        <taxon>Mollicutes</taxon>
        <taxon>Haloplasmatales</taxon>
        <taxon>Haloplasmataceae</taxon>
        <taxon>Haloplasma</taxon>
    </lineage>
</organism>
<dbReference type="EMBL" id="AFNU02000002">
    <property type="protein sequence ID" value="ERJ13225.1"/>
    <property type="molecule type" value="Genomic_DNA"/>
</dbReference>
<reference evidence="1 2" key="2">
    <citation type="journal article" date="2013" name="PLoS ONE">
        <title>INDIGO - INtegrated Data Warehouse of MIcrobial GenOmes with Examples from the Red Sea Extremophiles.</title>
        <authorList>
            <person name="Alam I."/>
            <person name="Antunes A."/>
            <person name="Kamau A.A."/>
            <person name="Ba Alawi W."/>
            <person name="Kalkatawi M."/>
            <person name="Stingl U."/>
            <person name="Bajic V.B."/>
        </authorList>
    </citation>
    <scope>NUCLEOTIDE SEQUENCE [LARGE SCALE GENOMIC DNA]</scope>
    <source>
        <strain evidence="1 2">SSD-17B</strain>
    </source>
</reference>
<gene>
    <name evidence="1" type="ORF">HLPCO_000849</name>
</gene>
<dbReference type="Gene3D" id="1.20.1260.120">
    <property type="entry name" value="Protein of unknown function DUF2935"/>
    <property type="match status" value="1"/>
</dbReference>
<dbReference type="STRING" id="1033810.HLPCO_000849"/>
<dbReference type="Pfam" id="PF11155">
    <property type="entry name" value="DUF2935"/>
    <property type="match status" value="2"/>
</dbReference>
<sequence>MRDHLSPAEYQSVNTANNFIQLFKSYRLKLNQISPTSGVSSHELISFSKEVWPVVNNYFEFERDILSNRILNNVNINLTPSFMSGTLSENLEYIRILNYYMNGNDYPEMPLIDLLDLWIQDQVGHAVLLYNVLDPVEIKIRTMVDSIITILRGYILQIRKFKITGNYSPSIELRIKRLAVQVFEEIMKFYQLVENTIALYKSDELLSRTTLRFLEHHIPETCYFLNKLSEYAGEIKPQIEDCPLSKPSFNI</sequence>
<dbReference type="eggNOG" id="ENOG502ZCMC">
    <property type="taxonomic scope" value="Bacteria"/>
</dbReference>
<comment type="caution">
    <text evidence="1">The sequence shown here is derived from an EMBL/GenBank/DDBJ whole genome shotgun (WGS) entry which is preliminary data.</text>
</comment>
<dbReference type="OrthoDB" id="1633927at2"/>
<name>U2FK85_9MOLU</name>